<evidence type="ECO:0000256" key="1">
    <source>
        <dbReference type="ARBA" id="ARBA00022737"/>
    </source>
</evidence>
<dbReference type="Gene3D" id="2.160.20.80">
    <property type="entry name" value="E3 ubiquitin-protein ligase SopA"/>
    <property type="match status" value="2"/>
</dbReference>
<dbReference type="KEGG" id="amr:AM1_H0088"/>
<dbReference type="EMBL" id="CP000845">
    <property type="protein sequence ID" value="ABW33438.1"/>
    <property type="molecule type" value="Genomic_DNA"/>
</dbReference>
<accession>A8ZR02</accession>
<reference evidence="2 3" key="1">
    <citation type="journal article" date="2008" name="Proc. Natl. Acad. Sci. U.S.A.">
        <title>Niche adaptation and genome expansion in the chlorophyll d-producing cyanobacterium Acaryochloris marina.</title>
        <authorList>
            <person name="Swingley W.D."/>
            <person name="Chen M."/>
            <person name="Cheung P.C."/>
            <person name="Conrad A.L."/>
            <person name="Dejesa L.C."/>
            <person name="Hao J."/>
            <person name="Honchak B.M."/>
            <person name="Karbach L.E."/>
            <person name="Kurdoglu A."/>
            <person name="Lahiri S."/>
            <person name="Mastrian S.D."/>
            <person name="Miyashita H."/>
            <person name="Page L."/>
            <person name="Ramakrishna P."/>
            <person name="Satoh S."/>
            <person name="Sattley W.M."/>
            <person name="Shimada Y."/>
            <person name="Taylor H.L."/>
            <person name="Tomo T."/>
            <person name="Tsuchiya T."/>
            <person name="Wang Z.T."/>
            <person name="Raymond J."/>
            <person name="Mimuro M."/>
            <person name="Blankenship R.E."/>
            <person name="Touchman J.W."/>
        </authorList>
    </citation>
    <scope>NUCLEOTIDE SEQUENCE [LARGE SCALE GENOMIC DNA]</scope>
    <source>
        <strain evidence="3">MBIC 11017</strain>
        <plasmid evidence="3">Plasmid pREB8</plasmid>
    </source>
</reference>
<dbReference type="InterPro" id="IPR001646">
    <property type="entry name" value="5peptide_repeat"/>
</dbReference>
<dbReference type="OrthoDB" id="516320at2"/>
<evidence type="ECO:0000313" key="2">
    <source>
        <dbReference type="EMBL" id="ABW33438.1"/>
    </source>
</evidence>
<gene>
    <name evidence="2" type="ordered locus">AM1_H0088</name>
</gene>
<dbReference type="PANTHER" id="PTHR47485:SF1">
    <property type="entry name" value="THYLAKOID LUMENAL 17.4 KDA PROTEIN, CHLOROPLASTIC"/>
    <property type="match status" value="1"/>
</dbReference>
<dbReference type="HOGENOM" id="CLU_033401_3_0_3"/>
<dbReference type="Proteomes" id="UP000000268">
    <property type="component" value="Plasmid pREB8"/>
</dbReference>
<proteinExistence type="predicted"/>
<protein>
    <submittedName>
        <fullName evidence="2">Pentapeptide repeat protein</fullName>
    </submittedName>
</protein>
<name>A8ZR02_ACAM1</name>
<keyword evidence="3" id="KW-1185">Reference proteome</keyword>
<evidence type="ECO:0000313" key="3">
    <source>
        <dbReference type="Proteomes" id="UP000000268"/>
    </source>
</evidence>
<dbReference type="SUPFAM" id="SSF141571">
    <property type="entry name" value="Pentapeptide repeat-like"/>
    <property type="match status" value="2"/>
</dbReference>
<dbReference type="PANTHER" id="PTHR47485">
    <property type="entry name" value="THYLAKOID LUMENAL 17.4 KDA PROTEIN, CHLOROPLASTIC"/>
    <property type="match status" value="1"/>
</dbReference>
<geneLocation type="plasmid" evidence="2 3">
    <name>pREB8</name>
</geneLocation>
<keyword evidence="1" id="KW-0677">Repeat</keyword>
<sequence>MANQDQVDLIRQGTSLWNKWRWENPNEPIDLSGANLKGADLVRANLEDANLSGTDLRKASLIVANLNRSILCRADLRGANLGGAKLEEANLSEAFYSELTTWDRGFNPKQVEKLWLIGSGGNLEEANLSNLDLGDADLRGANLKNANLQNTDLLNADLGKASLIGANLSNSNLTQANFYKANLSTANLNEAVLLNANFIDADLSMAELKNSKMIRTVALGANFQRAILSGGCIQDWNINNRTNFEEVVCDFIFLKSIFNDATNEIVPTERRPIDPDKAFVSGEFAALIQKSLDTIDLIFLDNFDWEAFSQSFQKLRSQFNDQEIYIQAIEKKSLAFVIRLETSPDADKSAIETKAKELYGEHLKVLEEQYIEKMDLQDLTLDLVKESLAFERKKNTQLLSIVKTMANRDKVTQNFNAQVGNVAGVNEGIQQAAQHNYASEIKQTPAESAKEIQDLLAQLQEENPTDIQAVVEQKIKSDLTFRQRLRNALKEGGMETLKVLFAPIGIPIEMVRGWIDA</sequence>
<dbReference type="AlphaFoldDB" id="A8ZR02"/>
<keyword evidence="2" id="KW-0614">Plasmid</keyword>
<organism evidence="2 3">
    <name type="scientific">Acaryochloris marina (strain MBIC 11017)</name>
    <dbReference type="NCBI Taxonomy" id="329726"/>
    <lineage>
        <taxon>Bacteria</taxon>
        <taxon>Bacillati</taxon>
        <taxon>Cyanobacteriota</taxon>
        <taxon>Cyanophyceae</taxon>
        <taxon>Acaryochloridales</taxon>
        <taxon>Acaryochloridaceae</taxon>
        <taxon>Acaryochloris</taxon>
    </lineage>
</organism>
<dbReference type="RefSeq" id="WP_012168497.1">
    <property type="nucleotide sequence ID" value="NC_009933.1"/>
</dbReference>
<dbReference type="Pfam" id="PF00805">
    <property type="entry name" value="Pentapeptide"/>
    <property type="match status" value="3"/>
</dbReference>